<evidence type="ECO:0000313" key="6">
    <source>
        <dbReference type="EMBL" id="OUD14124.1"/>
    </source>
</evidence>
<proteinExistence type="inferred from homology"/>
<dbReference type="InterPro" id="IPR012292">
    <property type="entry name" value="Globin/Proto"/>
</dbReference>
<dbReference type="Proteomes" id="UP000194798">
    <property type="component" value="Unassembled WGS sequence"/>
</dbReference>
<keyword evidence="3" id="KW-0479">Metal-binding</keyword>
<accession>A0A251X8L7</accession>
<evidence type="ECO:0000256" key="1">
    <source>
        <dbReference type="ARBA" id="ARBA00022448"/>
    </source>
</evidence>
<evidence type="ECO:0000256" key="3">
    <source>
        <dbReference type="ARBA" id="ARBA00022723"/>
    </source>
</evidence>
<reference evidence="6 7" key="1">
    <citation type="submission" date="2016-12" db="EMBL/GenBank/DDBJ databases">
        <title>Thioflexothrix psekupsii D3 genome sequencing and assembly.</title>
        <authorList>
            <person name="Fomenkov A."/>
            <person name="Vincze T."/>
            <person name="Grabovich M."/>
            <person name="Anton B.P."/>
            <person name="Dubinina G."/>
            <person name="Orlova M."/>
            <person name="Belousova E."/>
            <person name="Roberts R.J."/>
        </authorList>
    </citation>
    <scope>NUCLEOTIDE SEQUENCE [LARGE SCALE GENOMIC DNA]</scope>
    <source>
        <strain evidence="6">D3</strain>
    </source>
</reference>
<evidence type="ECO:0000256" key="5">
    <source>
        <dbReference type="ARBA" id="ARBA00034496"/>
    </source>
</evidence>
<evidence type="ECO:0000256" key="2">
    <source>
        <dbReference type="ARBA" id="ARBA00022617"/>
    </source>
</evidence>
<dbReference type="Gene3D" id="1.10.490.10">
    <property type="entry name" value="Globins"/>
    <property type="match status" value="1"/>
</dbReference>
<comment type="similarity">
    <text evidence="5">Belongs to the truncated hemoglobin family. Group II subfamily.</text>
</comment>
<evidence type="ECO:0000313" key="7">
    <source>
        <dbReference type="Proteomes" id="UP000194798"/>
    </source>
</evidence>
<dbReference type="GO" id="GO:0020037">
    <property type="term" value="F:heme binding"/>
    <property type="evidence" value="ECO:0007669"/>
    <property type="project" value="InterPro"/>
</dbReference>
<keyword evidence="2" id="KW-0349">Heme</keyword>
<dbReference type="InterPro" id="IPR044203">
    <property type="entry name" value="GlbO/GLB3-like"/>
</dbReference>
<dbReference type="CDD" id="cd14773">
    <property type="entry name" value="TrHb2_PhHbO-like_O"/>
    <property type="match status" value="1"/>
</dbReference>
<keyword evidence="1" id="KW-0813">Transport</keyword>
<gene>
    <name evidence="6" type="ORF">TPSD3_07255</name>
</gene>
<dbReference type="PANTHER" id="PTHR47366:SF1">
    <property type="entry name" value="TWO-ON-TWO HEMOGLOBIN-3"/>
    <property type="match status" value="1"/>
</dbReference>
<dbReference type="PANTHER" id="PTHR47366">
    <property type="entry name" value="TWO-ON-TWO HEMOGLOBIN-3"/>
    <property type="match status" value="1"/>
</dbReference>
<dbReference type="GO" id="GO:0019825">
    <property type="term" value="F:oxygen binding"/>
    <property type="evidence" value="ECO:0007669"/>
    <property type="project" value="InterPro"/>
</dbReference>
<sequence length="152" mass="17385">MTQAAIKNPHYEKIGGEEGVRQLVELFYEKMDTLPEVRTIRNMHAQDLTGAKRKLFRFLSGWLGGPALYTPHGQPPRLGQKHAPFPIGHAERDQWLLCMQLAMAELQLEPSLQQELMASFTRLATSLMNHQHTHAGKRLNEQVVLLEYPFKS</sequence>
<dbReference type="Pfam" id="PF01152">
    <property type="entry name" value="Bac_globin"/>
    <property type="match status" value="1"/>
</dbReference>
<evidence type="ECO:0000256" key="4">
    <source>
        <dbReference type="ARBA" id="ARBA00023004"/>
    </source>
</evidence>
<keyword evidence="7" id="KW-1185">Reference proteome</keyword>
<dbReference type="InterPro" id="IPR001486">
    <property type="entry name" value="Hemoglobin_trunc"/>
</dbReference>
<dbReference type="InterPro" id="IPR009050">
    <property type="entry name" value="Globin-like_sf"/>
</dbReference>
<keyword evidence="4" id="KW-0408">Iron</keyword>
<dbReference type="GO" id="GO:0046872">
    <property type="term" value="F:metal ion binding"/>
    <property type="evidence" value="ECO:0007669"/>
    <property type="project" value="UniProtKB-KW"/>
</dbReference>
<dbReference type="EMBL" id="MSLT01000012">
    <property type="protein sequence ID" value="OUD14124.1"/>
    <property type="molecule type" value="Genomic_DNA"/>
</dbReference>
<dbReference type="OrthoDB" id="9790913at2"/>
<name>A0A251X8L7_9GAMM</name>
<organism evidence="6 7">
    <name type="scientific">Thioflexithrix psekupsensis</name>
    <dbReference type="NCBI Taxonomy" id="1570016"/>
    <lineage>
        <taxon>Bacteria</taxon>
        <taxon>Pseudomonadati</taxon>
        <taxon>Pseudomonadota</taxon>
        <taxon>Gammaproteobacteria</taxon>
        <taxon>Thiotrichales</taxon>
        <taxon>Thioflexithrix</taxon>
    </lineage>
</organism>
<protein>
    <recommendedName>
        <fullName evidence="8">Globin</fullName>
    </recommendedName>
</protein>
<evidence type="ECO:0008006" key="8">
    <source>
        <dbReference type="Google" id="ProtNLM"/>
    </source>
</evidence>
<comment type="caution">
    <text evidence="6">The sequence shown here is derived from an EMBL/GenBank/DDBJ whole genome shotgun (WGS) entry which is preliminary data.</text>
</comment>
<dbReference type="RefSeq" id="WP_086487910.1">
    <property type="nucleotide sequence ID" value="NZ_MSLT01000012.1"/>
</dbReference>
<dbReference type="AlphaFoldDB" id="A0A251X8L7"/>
<dbReference type="SUPFAM" id="SSF46458">
    <property type="entry name" value="Globin-like"/>
    <property type="match status" value="1"/>
</dbReference>
<dbReference type="GO" id="GO:0005344">
    <property type="term" value="F:oxygen carrier activity"/>
    <property type="evidence" value="ECO:0007669"/>
    <property type="project" value="InterPro"/>
</dbReference>